<organism evidence="1 2">
    <name type="scientific">Alkalibaculum sporogenes</name>
    <dbReference type="NCBI Taxonomy" id="2655001"/>
    <lineage>
        <taxon>Bacteria</taxon>
        <taxon>Bacillati</taxon>
        <taxon>Bacillota</taxon>
        <taxon>Clostridia</taxon>
        <taxon>Eubacteriales</taxon>
        <taxon>Eubacteriaceae</taxon>
        <taxon>Alkalibaculum</taxon>
    </lineage>
</organism>
<reference evidence="1 2" key="1">
    <citation type="submission" date="2019-10" db="EMBL/GenBank/DDBJ databases">
        <title>Alkalibaculum tamaniensis sp.nov., a new alkaliphilic acetogen, isolated on methoxylated aromatics from a mud volcano.</title>
        <authorList>
            <person name="Khomyakova M.A."/>
            <person name="Merkel A.Y."/>
            <person name="Bonch-Osmolovskaya E.A."/>
            <person name="Slobodkin A.I."/>
        </authorList>
    </citation>
    <scope>NUCLEOTIDE SEQUENCE [LARGE SCALE GENOMIC DNA]</scope>
    <source>
        <strain evidence="1 2">M08DMB</strain>
    </source>
</reference>
<dbReference type="AlphaFoldDB" id="A0A6A7K4S6"/>
<dbReference type="InterPro" id="IPR015946">
    <property type="entry name" value="KH_dom-like_a/b"/>
</dbReference>
<accession>A0A6A7K4S6</accession>
<protein>
    <submittedName>
        <fullName evidence="1">OsmC family peroxiredoxin</fullName>
    </submittedName>
</protein>
<comment type="caution">
    <text evidence="1">The sequence shown here is derived from an EMBL/GenBank/DDBJ whole genome shotgun (WGS) entry which is preliminary data.</text>
</comment>
<dbReference type="Gene3D" id="3.30.300.20">
    <property type="match status" value="1"/>
</dbReference>
<dbReference type="InterPro" id="IPR003718">
    <property type="entry name" value="OsmC/Ohr_fam"/>
</dbReference>
<dbReference type="Proteomes" id="UP000440004">
    <property type="component" value="Unassembled WGS sequence"/>
</dbReference>
<dbReference type="PANTHER" id="PTHR35368:SF1">
    <property type="entry name" value="HYDROPEROXIDE REDUCTASE"/>
    <property type="match status" value="1"/>
</dbReference>
<evidence type="ECO:0000313" key="2">
    <source>
        <dbReference type="Proteomes" id="UP000440004"/>
    </source>
</evidence>
<name>A0A6A7K4S6_9FIRM</name>
<gene>
    <name evidence="1" type="ORF">GC105_01490</name>
</gene>
<keyword evidence="2" id="KW-1185">Reference proteome</keyword>
<proteinExistence type="predicted"/>
<dbReference type="EMBL" id="WHNX01000002">
    <property type="protein sequence ID" value="MPW24466.1"/>
    <property type="molecule type" value="Genomic_DNA"/>
</dbReference>
<evidence type="ECO:0000313" key="1">
    <source>
        <dbReference type="EMBL" id="MPW24466.1"/>
    </source>
</evidence>
<dbReference type="InterPro" id="IPR052924">
    <property type="entry name" value="OsmC/Ohr_hydroprdx_reductase"/>
</dbReference>
<dbReference type="SUPFAM" id="SSF82784">
    <property type="entry name" value="OsmC-like"/>
    <property type="match status" value="1"/>
</dbReference>
<dbReference type="PANTHER" id="PTHR35368">
    <property type="entry name" value="HYDROPEROXIDE REDUCTASE"/>
    <property type="match status" value="1"/>
</dbReference>
<dbReference type="InterPro" id="IPR036102">
    <property type="entry name" value="OsmC/Ohrsf"/>
</dbReference>
<dbReference type="Pfam" id="PF02566">
    <property type="entry name" value="OsmC"/>
    <property type="match status" value="1"/>
</dbReference>
<sequence>MTDLKFKVIAKSENRTKTIVQTNGFTMTIDEPKNLGGTNEGANPVEYLLGALSGCLNVVSHIVAKELGFELNGLEIELEGNLNPAKFMGKSDNERSGFKEITVNIKPDSNADKATLEKWIEIVESRCPVSDNIANYTPVKLVLV</sequence>